<dbReference type="InterPro" id="IPR006059">
    <property type="entry name" value="SBP"/>
</dbReference>
<keyword evidence="2" id="KW-0813">Transport</keyword>
<dbReference type="RefSeq" id="WP_093659971.1">
    <property type="nucleotide sequence ID" value="NZ_FNHI01000023.1"/>
</dbReference>
<sequence>MTRTAKSVSIAVTVATALALTSCGGSGGDQTPADAKQTLTIWAMGEEATRLRTIADEYTKENPDITVKVTPVGWDVVHQKLVSAAAAGTLPDMAQMGSTMMGEFIELGTLEPVDTKAFDKNDFFPATWNGNVVDGEAYGVPWYADARALYYRSDLAEKAGVDGAPATWKDLRALAGAYKNKAGATWGMDLQPGSTGAWQAWVPFLYSAGGELLGKDGKPALDSPEAVKALTEFGHYFDAGLSKKNFVVGYDVLKDFSSGRVPMFQSGPWMVQNFAEQQPQLNGKWKVTPVPADASSTSWVGGSSLVTFKDSEHKAAAQEFTKFLTNPRSQARWYEISKTLPANKAAWNEPALKAGGESLAVFRKSLDTAREIPPMAKWNEFSVMIEDALEKVARGADPAETAKKLQKSTESLVG</sequence>
<dbReference type="Gene3D" id="3.40.190.10">
    <property type="entry name" value="Periplasmic binding protein-like II"/>
    <property type="match status" value="2"/>
</dbReference>
<evidence type="ECO:0000256" key="3">
    <source>
        <dbReference type="ARBA" id="ARBA00022729"/>
    </source>
</evidence>
<dbReference type="EMBL" id="FNHI01000023">
    <property type="protein sequence ID" value="SDN28429.1"/>
    <property type="molecule type" value="Genomic_DNA"/>
</dbReference>
<dbReference type="Proteomes" id="UP000199063">
    <property type="component" value="Unassembled WGS sequence"/>
</dbReference>
<organism evidence="6 7">
    <name type="scientific">Streptomyces wuyuanensis</name>
    <dbReference type="NCBI Taxonomy" id="1196353"/>
    <lineage>
        <taxon>Bacteria</taxon>
        <taxon>Bacillati</taxon>
        <taxon>Actinomycetota</taxon>
        <taxon>Actinomycetes</taxon>
        <taxon>Kitasatosporales</taxon>
        <taxon>Streptomycetaceae</taxon>
        <taxon>Streptomyces</taxon>
    </lineage>
</organism>
<reference evidence="7" key="1">
    <citation type="submission" date="2016-10" db="EMBL/GenBank/DDBJ databases">
        <authorList>
            <person name="Varghese N."/>
            <person name="Submissions S."/>
        </authorList>
    </citation>
    <scope>NUCLEOTIDE SEQUENCE [LARGE SCALE GENOMIC DNA]</scope>
    <source>
        <strain evidence="7">CGMCC 4.7042</strain>
    </source>
</reference>
<keyword evidence="6" id="KW-0762">Sugar transport</keyword>
<evidence type="ECO:0000313" key="7">
    <source>
        <dbReference type="Proteomes" id="UP000199063"/>
    </source>
</evidence>
<keyword evidence="3 5" id="KW-0732">Signal</keyword>
<dbReference type="GO" id="GO:0042956">
    <property type="term" value="P:maltodextrin transmembrane transport"/>
    <property type="evidence" value="ECO:0007669"/>
    <property type="project" value="TreeGrafter"/>
</dbReference>
<dbReference type="GO" id="GO:1901982">
    <property type="term" value="F:maltose binding"/>
    <property type="evidence" value="ECO:0007669"/>
    <property type="project" value="TreeGrafter"/>
</dbReference>
<gene>
    <name evidence="6" type="ORF">SAMN05444921_12381</name>
</gene>
<dbReference type="SUPFAM" id="SSF53850">
    <property type="entry name" value="Periplasmic binding protein-like II"/>
    <property type="match status" value="1"/>
</dbReference>
<name>A0A1H0A442_9ACTN</name>
<keyword evidence="7" id="KW-1185">Reference proteome</keyword>
<dbReference type="Pfam" id="PF01547">
    <property type="entry name" value="SBP_bac_1"/>
    <property type="match status" value="1"/>
</dbReference>
<protein>
    <submittedName>
        <fullName evidence="6">Multiple sugar transport system substrate-binding protein/arabinogalactan oligomer / maltooligosaccharide transport system substrate-binding protein</fullName>
    </submittedName>
</protein>
<dbReference type="PANTHER" id="PTHR30061:SF50">
    <property type="entry name" value="MALTOSE_MALTODEXTRIN-BINDING PERIPLASMIC PROTEIN"/>
    <property type="match status" value="1"/>
</dbReference>
<dbReference type="GO" id="GO:0015768">
    <property type="term" value="P:maltose transport"/>
    <property type="evidence" value="ECO:0007669"/>
    <property type="project" value="TreeGrafter"/>
</dbReference>
<feature type="region of interest" description="Disordered" evidence="4">
    <location>
        <begin position="395"/>
        <end position="414"/>
    </location>
</feature>
<dbReference type="AlphaFoldDB" id="A0A1H0A442"/>
<dbReference type="PANTHER" id="PTHR30061">
    <property type="entry name" value="MALTOSE-BINDING PERIPLASMIC PROTEIN"/>
    <property type="match status" value="1"/>
</dbReference>
<accession>A0A1H0A442</accession>
<dbReference type="STRING" id="1196353.SAMN05444921_12381"/>
<evidence type="ECO:0000313" key="6">
    <source>
        <dbReference type="EMBL" id="SDN28429.1"/>
    </source>
</evidence>
<dbReference type="OrthoDB" id="9780991at2"/>
<proteinExistence type="inferred from homology"/>
<evidence type="ECO:0000256" key="5">
    <source>
        <dbReference type="SAM" id="SignalP"/>
    </source>
</evidence>
<dbReference type="GO" id="GO:0055052">
    <property type="term" value="C:ATP-binding cassette (ABC) transporter complex, substrate-binding subunit-containing"/>
    <property type="evidence" value="ECO:0007669"/>
    <property type="project" value="TreeGrafter"/>
</dbReference>
<dbReference type="PROSITE" id="PS51257">
    <property type="entry name" value="PROKAR_LIPOPROTEIN"/>
    <property type="match status" value="1"/>
</dbReference>
<dbReference type="GeneID" id="40832980"/>
<evidence type="ECO:0000256" key="2">
    <source>
        <dbReference type="ARBA" id="ARBA00022448"/>
    </source>
</evidence>
<feature type="chain" id="PRO_5038445051" evidence="5">
    <location>
        <begin position="28"/>
        <end position="414"/>
    </location>
</feature>
<evidence type="ECO:0000256" key="1">
    <source>
        <dbReference type="ARBA" id="ARBA00008520"/>
    </source>
</evidence>
<comment type="similarity">
    <text evidence="1">Belongs to the bacterial solute-binding protein 1 family.</text>
</comment>
<feature type="signal peptide" evidence="5">
    <location>
        <begin position="1"/>
        <end position="27"/>
    </location>
</feature>
<evidence type="ECO:0000256" key="4">
    <source>
        <dbReference type="SAM" id="MobiDB-lite"/>
    </source>
</evidence>